<evidence type="ECO:0000256" key="3">
    <source>
        <dbReference type="PIRSR" id="PIRSR606689-1"/>
    </source>
</evidence>
<dbReference type="SUPFAM" id="SSF52540">
    <property type="entry name" value="P-loop containing nucleoside triphosphate hydrolases"/>
    <property type="match status" value="1"/>
</dbReference>
<name>A9UQ51_MONBE</name>
<feature type="non-terminal residue" evidence="6">
    <location>
        <position position="167"/>
    </location>
</feature>
<keyword evidence="1 3" id="KW-0547">Nucleotide-binding</keyword>
<dbReference type="InterPro" id="IPR006689">
    <property type="entry name" value="Small_GTPase_ARF/SAR"/>
</dbReference>
<dbReference type="PROSITE" id="PS51417">
    <property type="entry name" value="ARF"/>
    <property type="match status" value="1"/>
</dbReference>
<dbReference type="InterPro" id="IPR024156">
    <property type="entry name" value="Small_GTPase_ARF"/>
</dbReference>
<keyword evidence="2 3" id="KW-0342">GTP-binding</keyword>
<dbReference type="Gene3D" id="3.40.50.300">
    <property type="entry name" value="P-loop containing nucleotide triphosphate hydrolases"/>
    <property type="match status" value="1"/>
</dbReference>
<dbReference type="PANTHER" id="PTHR45909">
    <property type="entry name" value="ADP-RIBOSYLATION FACTOR-RELATED PROTEIN 1"/>
    <property type="match status" value="1"/>
</dbReference>
<feature type="binding site" evidence="3">
    <location>
        <position position="72"/>
    </location>
    <ligand>
        <name>GTP</name>
        <dbReference type="ChEBI" id="CHEBI:37565"/>
    </ligand>
</feature>
<evidence type="ECO:0000313" key="7">
    <source>
        <dbReference type="Proteomes" id="UP000001357"/>
    </source>
</evidence>
<dbReference type="FunCoup" id="A9UQ51">
    <property type="interactions" value="1188"/>
</dbReference>
<dbReference type="SMART" id="SM00177">
    <property type="entry name" value="ARF"/>
    <property type="match status" value="1"/>
</dbReference>
<dbReference type="eggNOG" id="KOG0076">
    <property type="taxonomic scope" value="Eukaryota"/>
</dbReference>
<dbReference type="GeneID" id="5887361"/>
<feature type="binding site" evidence="4">
    <location>
        <position position="31"/>
    </location>
    <ligand>
        <name>Mg(2+)</name>
        <dbReference type="ChEBI" id="CHEBI:18420"/>
    </ligand>
</feature>
<dbReference type="InterPro" id="IPR005225">
    <property type="entry name" value="Small_GTP-bd"/>
</dbReference>
<evidence type="ECO:0000256" key="2">
    <source>
        <dbReference type="ARBA" id="ARBA00023134"/>
    </source>
</evidence>
<dbReference type="FunFam" id="3.40.50.300:FF:004987">
    <property type="entry name" value="Uncharacterized protein"/>
    <property type="match status" value="1"/>
</dbReference>
<comment type="similarity">
    <text evidence="5">Belongs to the small GTPase superfamily. Arf family.</text>
</comment>
<dbReference type="GO" id="GO:0046872">
    <property type="term" value="F:metal ion binding"/>
    <property type="evidence" value="ECO:0007669"/>
    <property type="project" value="UniProtKB-KW"/>
</dbReference>
<protein>
    <submittedName>
        <fullName evidence="6">Uncharacterized protein</fullName>
    </submittedName>
</protein>
<evidence type="ECO:0000256" key="5">
    <source>
        <dbReference type="RuleBase" id="RU003925"/>
    </source>
</evidence>
<dbReference type="Proteomes" id="UP000001357">
    <property type="component" value="Unassembled WGS sequence"/>
</dbReference>
<sequence length="167" mass="18813">MFSLLSGFYDYLTRRPEYYVLILGLDNAGKTTLSEQFKVLNRPGYKARSRTAPTVGLNGQYCVRITFWDLGGQAELQELWPNYYEECHGIIYVVDSADRARLEESRIAFDAMVSEKPLEGLPILVVCNKQDIEDAMTIAEVKGVFNQSAYKLGVRDCKVHSISATNG</sequence>
<reference evidence="6 7" key="1">
    <citation type="journal article" date="2008" name="Nature">
        <title>The genome of the choanoflagellate Monosiga brevicollis and the origin of metazoans.</title>
        <authorList>
            <consortium name="JGI Sequencing"/>
            <person name="King N."/>
            <person name="Westbrook M.J."/>
            <person name="Young S.L."/>
            <person name="Kuo A."/>
            <person name="Abedin M."/>
            <person name="Chapman J."/>
            <person name="Fairclough S."/>
            <person name="Hellsten U."/>
            <person name="Isogai Y."/>
            <person name="Letunic I."/>
            <person name="Marr M."/>
            <person name="Pincus D."/>
            <person name="Putnam N."/>
            <person name="Rokas A."/>
            <person name="Wright K.J."/>
            <person name="Zuzow R."/>
            <person name="Dirks W."/>
            <person name="Good M."/>
            <person name="Goodstein D."/>
            <person name="Lemons D."/>
            <person name="Li W."/>
            <person name="Lyons J.B."/>
            <person name="Morris A."/>
            <person name="Nichols S."/>
            <person name="Richter D.J."/>
            <person name="Salamov A."/>
            <person name="Bork P."/>
            <person name="Lim W.A."/>
            <person name="Manning G."/>
            <person name="Miller W.T."/>
            <person name="McGinnis W."/>
            <person name="Shapiro H."/>
            <person name="Tjian R."/>
            <person name="Grigoriev I.V."/>
            <person name="Rokhsar D."/>
        </authorList>
    </citation>
    <scope>NUCLEOTIDE SEQUENCE [LARGE SCALE GENOMIC DNA]</scope>
    <source>
        <strain evidence="7">MX1 / ATCC 50154</strain>
    </source>
</reference>
<evidence type="ECO:0000256" key="1">
    <source>
        <dbReference type="ARBA" id="ARBA00022741"/>
    </source>
</evidence>
<keyword evidence="7" id="KW-1185">Reference proteome</keyword>
<dbReference type="InterPro" id="IPR027417">
    <property type="entry name" value="P-loop_NTPase"/>
</dbReference>
<feature type="binding site" evidence="4">
    <location>
        <position position="54"/>
    </location>
    <ligand>
        <name>Mg(2+)</name>
        <dbReference type="ChEBI" id="CHEBI:18420"/>
    </ligand>
</feature>
<feature type="binding site" evidence="3">
    <location>
        <begin position="128"/>
        <end position="131"/>
    </location>
    <ligand>
        <name>GTP</name>
        <dbReference type="ChEBI" id="CHEBI:37565"/>
    </ligand>
</feature>
<dbReference type="GO" id="GO:0043001">
    <property type="term" value="P:Golgi to plasma membrane protein transport"/>
    <property type="evidence" value="ECO:0000318"/>
    <property type="project" value="GO_Central"/>
</dbReference>
<dbReference type="GO" id="GO:0005794">
    <property type="term" value="C:Golgi apparatus"/>
    <property type="evidence" value="ECO:0000318"/>
    <property type="project" value="GO_Central"/>
</dbReference>
<dbReference type="GO" id="GO:0006886">
    <property type="term" value="P:intracellular protein transport"/>
    <property type="evidence" value="ECO:0000318"/>
    <property type="project" value="GO_Central"/>
</dbReference>
<dbReference type="PANTHER" id="PTHR45909:SF1">
    <property type="entry name" value="ADP-RIBOSYLATION FACTOR-RELATED PROTEIN 1"/>
    <property type="match status" value="1"/>
</dbReference>
<dbReference type="GO" id="GO:0003924">
    <property type="term" value="F:GTPase activity"/>
    <property type="evidence" value="ECO:0000318"/>
    <property type="project" value="GO_Central"/>
</dbReference>
<dbReference type="NCBIfam" id="TIGR00231">
    <property type="entry name" value="small_GTP"/>
    <property type="match status" value="1"/>
</dbReference>
<dbReference type="SMART" id="SM00178">
    <property type="entry name" value="SAR"/>
    <property type="match status" value="1"/>
</dbReference>
<keyword evidence="4" id="KW-0460">Magnesium</keyword>
<evidence type="ECO:0000313" key="6">
    <source>
        <dbReference type="EMBL" id="EDQ92987.1"/>
    </source>
</evidence>
<dbReference type="GO" id="GO:0005525">
    <property type="term" value="F:GTP binding"/>
    <property type="evidence" value="ECO:0000318"/>
    <property type="project" value="GO_Central"/>
</dbReference>
<dbReference type="OMA" id="HGFYKYM"/>
<dbReference type="AlphaFoldDB" id="A9UQ51"/>
<dbReference type="STRING" id="81824.A9UQ51"/>
<proteinExistence type="inferred from homology"/>
<dbReference type="InParanoid" id="A9UQ51"/>
<accession>A9UQ51</accession>
<dbReference type="GO" id="GO:0034067">
    <property type="term" value="P:protein localization to Golgi apparatus"/>
    <property type="evidence" value="ECO:0000318"/>
    <property type="project" value="GO_Central"/>
</dbReference>
<feature type="binding site" evidence="3">
    <location>
        <begin position="24"/>
        <end position="31"/>
    </location>
    <ligand>
        <name>GTP</name>
        <dbReference type="ChEBI" id="CHEBI:37565"/>
    </ligand>
</feature>
<gene>
    <name evidence="6" type="ORF">MONBRDRAFT_2913</name>
</gene>
<dbReference type="EMBL" id="CH991543">
    <property type="protein sequence ID" value="EDQ92987.1"/>
    <property type="molecule type" value="Genomic_DNA"/>
</dbReference>
<dbReference type="PRINTS" id="PR00328">
    <property type="entry name" value="SAR1GTPBP"/>
</dbReference>
<dbReference type="RefSeq" id="XP_001742749.1">
    <property type="nucleotide sequence ID" value="XM_001742697.1"/>
</dbReference>
<dbReference type="Pfam" id="PF00025">
    <property type="entry name" value="Arf"/>
    <property type="match status" value="1"/>
</dbReference>
<keyword evidence="4" id="KW-0479">Metal-binding</keyword>
<dbReference type="KEGG" id="mbr:MONBRDRAFT_2913"/>
<evidence type="ECO:0000256" key="4">
    <source>
        <dbReference type="PIRSR" id="PIRSR606689-2"/>
    </source>
</evidence>
<organism evidence="6 7">
    <name type="scientific">Monosiga brevicollis</name>
    <name type="common">Choanoflagellate</name>
    <dbReference type="NCBI Taxonomy" id="81824"/>
    <lineage>
        <taxon>Eukaryota</taxon>
        <taxon>Choanoflagellata</taxon>
        <taxon>Craspedida</taxon>
        <taxon>Salpingoecidae</taxon>
        <taxon>Monosiga</taxon>
    </lineage>
</organism>